<feature type="signal peptide" evidence="1">
    <location>
        <begin position="1"/>
        <end position="41"/>
    </location>
</feature>
<organism evidence="2 3">
    <name type="scientific">Dimorphilus gyrociliatus</name>
    <dbReference type="NCBI Taxonomy" id="2664684"/>
    <lineage>
        <taxon>Eukaryota</taxon>
        <taxon>Metazoa</taxon>
        <taxon>Spiralia</taxon>
        <taxon>Lophotrochozoa</taxon>
        <taxon>Annelida</taxon>
        <taxon>Polychaeta</taxon>
        <taxon>Polychaeta incertae sedis</taxon>
        <taxon>Dinophilidae</taxon>
        <taxon>Dimorphilus</taxon>
    </lineage>
</organism>
<name>A0A7I8V9F6_9ANNE</name>
<keyword evidence="3" id="KW-1185">Reference proteome</keyword>
<dbReference type="Proteomes" id="UP000549394">
    <property type="component" value="Unassembled WGS sequence"/>
</dbReference>
<sequence>MEVYFESVKRRKSPTPKRRPSVPMTYFRLLLLLLIQTGVEASDCKVSERIDLTKKDLPECSGKKEIGGLIRNEDCFPIKNSVMDIFTDTCRVTVITTDQGMFKAKVDGRVRAISVRLGDNGEEFYSIPMGNEKIDIVVETTPSSSNGRVKRSLDRRMWQGAGFEWLKRNPWRYSNSNWLKKRNWADINSEWLKKRSWDEAGMDWLRRRRRSADKKAWSEAGIGWIKRSDDSDKRAWNDAGFGWVKKNAADKKAWEDAGIGWVKKNSPDKKAWEDAGIGWVKKDLNKKAWSDAGFGWVKKNASDKKAWHDAGIGWIKRNSDTENKRAWSDAGINWVKRQNEHKDAGEQRRD</sequence>
<comment type="caution">
    <text evidence="2">The sequence shown here is derived from an EMBL/GenBank/DDBJ whole genome shotgun (WGS) entry which is preliminary data.</text>
</comment>
<evidence type="ECO:0000256" key="1">
    <source>
        <dbReference type="SAM" id="SignalP"/>
    </source>
</evidence>
<dbReference type="EMBL" id="CAJFCJ010000002">
    <property type="protein sequence ID" value="CAD5112202.1"/>
    <property type="molecule type" value="Genomic_DNA"/>
</dbReference>
<proteinExistence type="predicted"/>
<reference evidence="2 3" key="1">
    <citation type="submission" date="2020-08" db="EMBL/GenBank/DDBJ databases">
        <authorList>
            <person name="Hejnol A."/>
        </authorList>
    </citation>
    <scope>NUCLEOTIDE SEQUENCE [LARGE SCALE GENOMIC DNA]</scope>
</reference>
<dbReference type="AlphaFoldDB" id="A0A7I8V9F6"/>
<evidence type="ECO:0000313" key="2">
    <source>
        <dbReference type="EMBL" id="CAD5112202.1"/>
    </source>
</evidence>
<keyword evidence="1" id="KW-0732">Signal</keyword>
<feature type="chain" id="PRO_5029460320" evidence="1">
    <location>
        <begin position="42"/>
        <end position="350"/>
    </location>
</feature>
<accession>A0A7I8V9F6</accession>
<protein>
    <submittedName>
        <fullName evidence="2">Uncharacterized protein</fullName>
    </submittedName>
</protein>
<evidence type="ECO:0000313" key="3">
    <source>
        <dbReference type="Proteomes" id="UP000549394"/>
    </source>
</evidence>
<gene>
    <name evidence="2" type="ORF">DGYR_LOCUS1388</name>
</gene>